<gene>
    <name evidence="8" type="ORF">F9962_17535</name>
</gene>
<dbReference type="GO" id="GO:0008237">
    <property type="term" value="F:metallopeptidase activity"/>
    <property type="evidence" value="ECO:0007669"/>
    <property type="project" value="UniProtKB-KW"/>
</dbReference>
<comment type="caution">
    <text evidence="8">The sequence shown here is derived from an EMBL/GenBank/DDBJ whole genome shotgun (WGS) entry which is preliminary data.</text>
</comment>
<evidence type="ECO:0000256" key="1">
    <source>
        <dbReference type="ARBA" id="ARBA00022670"/>
    </source>
</evidence>
<sequence length="715" mass="81641">MTDKMYKEYKILKGSEIRGSQLRLPRAITIHKAALLHPCVTVNSCIRNSADAEIIILTLHRLSIPDEPVYPIQEVEEIAVICTKEDLSLPEVYALRKDFPVGLPHSNARAFEHPVSLCISDVPFSDFRHQFNAYDYINYIINWFNRNSLGLLHEKDRPLEVFFQFNKICTFKNIQSVDACYGLYTELSKLTSTLEFVSKNKATHYIVNIPTNSNVSKNMACLPKTIGELADISSVIGKSVPDTILQTLVSTVAGKTQLPLLILLYIPSKRMARGKDERIDLFLVRITPKARDIRHKYGVLTPENFKKWFNEIPIEIIFTVEPVARQYNALFNAKDLLYKKLVVIGAGTLGSNILDSFVREGISEEVVFLDFDYLLPHNVARHILSPNMVMYSKVKALENHYSGIIDQKITAIEKDMLRLSENDKKIIYKDTDLIVDASTSVAVERKIAFEPYSEKYRCCTVFLNPRGNELVMLMEDKARTQRLDLLEMSYQRNLIIRSELSSHLEMVDQQRTNSFSCRSISSILDYDNVGILAGIASQQIQKASKRDNCSLCIWRVNGQDSTVSKISLNISKWKQYKSEDIQVYLANDVQNEMENQKRLSHDKETGGCLFGCYDKDRRIIYVLYMHPAPCDSQSTPASFIRGCEGLSQVKNEISRKTYHQVTYLGEWHSHPNGNCAPSSTDKEQFRQMSDWLEQEDLPFVQAISGNDGIYINAKI</sequence>
<dbReference type="Proteomes" id="UP000440773">
    <property type="component" value="Unassembled WGS sequence"/>
</dbReference>
<keyword evidence="1" id="KW-0645">Protease</keyword>
<dbReference type="SUPFAM" id="SSF102712">
    <property type="entry name" value="JAB1/MPN domain"/>
    <property type="match status" value="1"/>
</dbReference>
<evidence type="ECO:0000256" key="3">
    <source>
        <dbReference type="ARBA" id="ARBA00022801"/>
    </source>
</evidence>
<dbReference type="SUPFAM" id="SSF69572">
    <property type="entry name" value="Activating enzymes of the ubiquitin-like proteins"/>
    <property type="match status" value="1"/>
</dbReference>
<dbReference type="Pfam" id="PF14457">
    <property type="entry name" value="Prok-E2_A"/>
    <property type="match status" value="1"/>
</dbReference>
<evidence type="ECO:0000256" key="2">
    <source>
        <dbReference type="ARBA" id="ARBA00022723"/>
    </source>
</evidence>
<dbReference type="Pfam" id="PF14464">
    <property type="entry name" value="Prok-JAB"/>
    <property type="match status" value="1"/>
</dbReference>
<accession>A0A7J5KYE6</accession>
<feature type="domain" description="THIF-type NAD/FAD binding fold" evidence="6">
    <location>
        <begin position="334"/>
        <end position="448"/>
    </location>
</feature>
<evidence type="ECO:0000256" key="5">
    <source>
        <dbReference type="ARBA" id="ARBA00023049"/>
    </source>
</evidence>
<dbReference type="Gene3D" id="3.40.50.720">
    <property type="entry name" value="NAD(P)-binding Rossmann-like Domain"/>
    <property type="match status" value="1"/>
</dbReference>
<dbReference type="GO" id="GO:0046872">
    <property type="term" value="F:metal ion binding"/>
    <property type="evidence" value="ECO:0007669"/>
    <property type="project" value="UniProtKB-KW"/>
</dbReference>
<reference evidence="8 9" key="1">
    <citation type="journal article" date="2019" name="Nat. Med.">
        <title>A library of human gut bacterial isolates paired with longitudinal multiomics data enables mechanistic microbiome research.</title>
        <authorList>
            <person name="Poyet M."/>
            <person name="Groussin M."/>
            <person name="Gibbons S.M."/>
            <person name="Avila-Pacheco J."/>
            <person name="Jiang X."/>
            <person name="Kearney S.M."/>
            <person name="Perrotta A.R."/>
            <person name="Berdy B."/>
            <person name="Zhao S."/>
            <person name="Lieberman T.D."/>
            <person name="Swanson P.K."/>
            <person name="Smith M."/>
            <person name="Roesemann S."/>
            <person name="Alexander J.E."/>
            <person name="Rich S.A."/>
            <person name="Livny J."/>
            <person name="Vlamakis H."/>
            <person name="Clish C."/>
            <person name="Bullock K."/>
            <person name="Deik A."/>
            <person name="Scott J."/>
            <person name="Pierce K.A."/>
            <person name="Xavier R.J."/>
            <person name="Alm E.J."/>
        </authorList>
    </citation>
    <scope>NUCLEOTIDE SEQUENCE [LARGE SCALE GENOMIC DNA]</scope>
    <source>
        <strain evidence="8 9">BIOML-A17</strain>
    </source>
</reference>
<keyword evidence="3" id="KW-0378">Hydrolase</keyword>
<evidence type="ECO:0000313" key="8">
    <source>
        <dbReference type="EMBL" id="KAB5278853.1"/>
    </source>
</evidence>
<keyword evidence="5" id="KW-0482">Metalloprotease</keyword>
<dbReference type="Gene3D" id="3.40.140.10">
    <property type="entry name" value="Cytidine Deaminase, domain 2"/>
    <property type="match status" value="1"/>
</dbReference>
<evidence type="ECO:0000259" key="6">
    <source>
        <dbReference type="Pfam" id="PF00899"/>
    </source>
</evidence>
<dbReference type="Pfam" id="PF00899">
    <property type="entry name" value="ThiF"/>
    <property type="match status" value="1"/>
</dbReference>
<dbReference type="InterPro" id="IPR028090">
    <property type="entry name" value="JAB_dom_prok"/>
</dbReference>
<dbReference type="AlphaFoldDB" id="A0A7J5KYE6"/>
<keyword evidence="4" id="KW-0862">Zinc</keyword>
<evidence type="ECO:0000259" key="7">
    <source>
        <dbReference type="Pfam" id="PF14464"/>
    </source>
</evidence>
<organism evidence="8 9">
    <name type="scientific">Bacteroides stercoris</name>
    <dbReference type="NCBI Taxonomy" id="46506"/>
    <lineage>
        <taxon>Bacteria</taxon>
        <taxon>Pseudomonadati</taxon>
        <taxon>Bacteroidota</taxon>
        <taxon>Bacteroidia</taxon>
        <taxon>Bacteroidales</taxon>
        <taxon>Bacteroidaceae</taxon>
        <taxon>Bacteroides</taxon>
    </lineage>
</organism>
<proteinExistence type="predicted"/>
<evidence type="ECO:0000313" key="9">
    <source>
        <dbReference type="Proteomes" id="UP000440773"/>
    </source>
</evidence>
<keyword evidence="2" id="KW-0479">Metal-binding</keyword>
<dbReference type="InterPro" id="IPR035985">
    <property type="entry name" value="Ubiquitin-activating_enz"/>
</dbReference>
<evidence type="ECO:0008006" key="10">
    <source>
        <dbReference type="Google" id="ProtNLM"/>
    </source>
</evidence>
<protein>
    <recommendedName>
        <fullName evidence="10">Thiamine biosynthesis protein ThiF</fullName>
    </recommendedName>
</protein>
<dbReference type="InterPro" id="IPR032865">
    <property type="entry name" value="Prok-E2_A"/>
</dbReference>
<evidence type="ECO:0000256" key="4">
    <source>
        <dbReference type="ARBA" id="ARBA00022833"/>
    </source>
</evidence>
<feature type="domain" description="JAB" evidence="7">
    <location>
        <begin position="588"/>
        <end position="689"/>
    </location>
</feature>
<dbReference type="EMBL" id="WCLP01000074">
    <property type="protein sequence ID" value="KAB5278853.1"/>
    <property type="molecule type" value="Genomic_DNA"/>
</dbReference>
<dbReference type="GO" id="GO:0006508">
    <property type="term" value="P:proteolysis"/>
    <property type="evidence" value="ECO:0007669"/>
    <property type="project" value="UniProtKB-KW"/>
</dbReference>
<dbReference type="GO" id="GO:0008641">
    <property type="term" value="F:ubiquitin-like modifier activating enzyme activity"/>
    <property type="evidence" value="ECO:0007669"/>
    <property type="project" value="InterPro"/>
</dbReference>
<dbReference type="InterPro" id="IPR000594">
    <property type="entry name" value="ThiF_NAD_FAD-bd"/>
</dbReference>
<name>A0A7J5KYE6_BACSE</name>